<dbReference type="Proteomes" id="UP000054725">
    <property type="component" value="Unassembled WGS sequence"/>
</dbReference>
<dbReference type="PATRIC" id="fig|45070.6.peg.617"/>
<protein>
    <submittedName>
        <fullName evidence="12">Multidrug efflux system, subunit A</fullName>
    </submittedName>
</protein>
<evidence type="ECO:0000256" key="2">
    <source>
        <dbReference type="ARBA" id="ARBA00009477"/>
    </source>
</evidence>
<evidence type="ECO:0000259" key="10">
    <source>
        <dbReference type="Pfam" id="PF25944"/>
    </source>
</evidence>
<keyword evidence="7" id="KW-0812">Transmembrane</keyword>
<dbReference type="PANTHER" id="PTHR30469">
    <property type="entry name" value="MULTIDRUG RESISTANCE PROTEIN MDTA"/>
    <property type="match status" value="1"/>
</dbReference>
<keyword evidence="6 7" id="KW-0472">Membrane</keyword>
<dbReference type="SUPFAM" id="SSF111369">
    <property type="entry name" value="HlyD-like secretion proteins"/>
    <property type="match status" value="1"/>
</dbReference>
<dbReference type="Gene3D" id="1.10.287.470">
    <property type="entry name" value="Helix hairpin bin"/>
    <property type="match status" value="1"/>
</dbReference>
<comment type="subcellular location">
    <subcellularLocation>
        <location evidence="1">Cell inner membrane</location>
    </subcellularLocation>
</comment>
<dbReference type="Gene3D" id="2.40.30.170">
    <property type="match status" value="1"/>
</dbReference>
<evidence type="ECO:0000313" key="13">
    <source>
        <dbReference type="Proteomes" id="UP000054725"/>
    </source>
</evidence>
<keyword evidence="3" id="KW-0813">Transport</keyword>
<dbReference type="InterPro" id="IPR058626">
    <property type="entry name" value="MdtA-like_b-barrel"/>
</dbReference>
<dbReference type="NCBIfam" id="NF008589">
    <property type="entry name" value="PRK11556.1"/>
    <property type="match status" value="1"/>
</dbReference>
<dbReference type="InterPro" id="IPR058627">
    <property type="entry name" value="MdtA-like_C"/>
</dbReference>
<dbReference type="GO" id="GO:1990281">
    <property type="term" value="C:efflux pump complex"/>
    <property type="evidence" value="ECO:0007669"/>
    <property type="project" value="TreeGrafter"/>
</dbReference>
<evidence type="ECO:0000256" key="1">
    <source>
        <dbReference type="ARBA" id="ARBA00004533"/>
    </source>
</evidence>
<dbReference type="Gene3D" id="2.40.420.20">
    <property type="match status" value="1"/>
</dbReference>
<dbReference type="RefSeq" id="WP_058503656.1">
    <property type="nucleotide sequence ID" value="NZ_CAAAIF010000023.1"/>
</dbReference>
<dbReference type="InterPro" id="IPR058625">
    <property type="entry name" value="MdtA-like_BSH"/>
</dbReference>
<keyword evidence="5" id="KW-0997">Cell inner membrane</keyword>
<dbReference type="FunFam" id="2.40.420.20:FF:000001">
    <property type="entry name" value="Efflux RND transporter periplasmic adaptor subunit"/>
    <property type="match status" value="1"/>
</dbReference>
<sequence length="395" mass="44299">MNEPQSPEDKTPHNETVQSRSSKRFSLFWWLLLLFILAFLIYFFKFRTTKPAEVKRPPAVVLAVVRTKDVPIYIPALGNVIPTYTITVKTQINGLLMKVLYKEGQVVKKGDLLAEIDQRPLLAQLTQYQGQLIRDQALLANALVDLKRYQRLWKQDSISQQTLATQESLVRQYQGDVKMDEGLIESTKVNLLYCHIISPIDGRVGLRLVDPGNFVQTSDTTGLVVITTITPMTVIFTIPEEDLSKILPQAFTDKNIKVEAYDRRQYKRLATGTLLTIDNQIDTTTGTVRLRAVFSNKERMLFPNQFVNIRLSVKTIKNATVIPTAAVQHSEKGDFAYLLDSDFTVKTQPIKVGVTSGDETVIQQGLSFGQQVVVEGTDKLTNGAKVSIAEPAGKK</sequence>
<dbReference type="Gene3D" id="2.40.50.100">
    <property type="match status" value="1"/>
</dbReference>
<evidence type="ECO:0000259" key="11">
    <source>
        <dbReference type="Pfam" id="PF25967"/>
    </source>
</evidence>
<evidence type="ECO:0000256" key="4">
    <source>
        <dbReference type="ARBA" id="ARBA00022475"/>
    </source>
</evidence>
<comment type="similarity">
    <text evidence="2">Belongs to the membrane fusion protein (MFP) (TC 8.A.1) family.</text>
</comment>
<dbReference type="OrthoDB" id="9783047at2"/>
<dbReference type="NCBIfam" id="TIGR01730">
    <property type="entry name" value="RND_mfp"/>
    <property type="match status" value="1"/>
</dbReference>
<keyword evidence="7" id="KW-1133">Transmembrane helix</keyword>
<organism evidence="12 13">
    <name type="scientific">Legionella nautarum</name>
    <dbReference type="NCBI Taxonomy" id="45070"/>
    <lineage>
        <taxon>Bacteria</taxon>
        <taxon>Pseudomonadati</taxon>
        <taxon>Pseudomonadota</taxon>
        <taxon>Gammaproteobacteria</taxon>
        <taxon>Legionellales</taxon>
        <taxon>Legionellaceae</taxon>
        <taxon>Legionella</taxon>
    </lineage>
</organism>
<keyword evidence="4" id="KW-1003">Cell membrane</keyword>
<accession>A0A0W0X1S8</accession>
<keyword evidence="13" id="KW-1185">Reference proteome</keyword>
<dbReference type="GO" id="GO:0005886">
    <property type="term" value="C:plasma membrane"/>
    <property type="evidence" value="ECO:0007669"/>
    <property type="project" value="UniProtKB-SubCell"/>
</dbReference>
<feature type="domain" description="Multidrug resistance protein MdtA-like alpha-helical hairpin" evidence="8">
    <location>
        <begin position="124"/>
        <end position="193"/>
    </location>
</feature>
<evidence type="ECO:0000256" key="7">
    <source>
        <dbReference type="SAM" id="Phobius"/>
    </source>
</evidence>
<evidence type="ECO:0000256" key="6">
    <source>
        <dbReference type="ARBA" id="ARBA00023136"/>
    </source>
</evidence>
<feature type="transmembrane region" description="Helical" evidence="7">
    <location>
        <begin position="27"/>
        <end position="46"/>
    </location>
</feature>
<evidence type="ECO:0000256" key="5">
    <source>
        <dbReference type="ARBA" id="ARBA00022519"/>
    </source>
</evidence>
<feature type="domain" description="Multidrug resistance protein MdtA-like beta-barrel" evidence="10">
    <location>
        <begin position="231"/>
        <end position="314"/>
    </location>
</feature>
<dbReference type="InterPro" id="IPR058624">
    <property type="entry name" value="MdtA-like_HH"/>
</dbReference>
<dbReference type="AlphaFoldDB" id="A0A0W0X1S8"/>
<dbReference type="Pfam" id="PF25967">
    <property type="entry name" value="RND-MFP_C"/>
    <property type="match status" value="1"/>
</dbReference>
<dbReference type="Pfam" id="PF25917">
    <property type="entry name" value="BSH_RND"/>
    <property type="match status" value="1"/>
</dbReference>
<feature type="domain" description="Multidrug resistance protein MdtA-like barrel-sandwich hybrid" evidence="9">
    <location>
        <begin position="85"/>
        <end position="227"/>
    </location>
</feature>
<feature type="domain" description="Multidrug resistance protein MdtA-like C-terminal permuted SH3" evidence="11">
    <location>
        <begin position="318"/>
        <end position="379"/>
    </location>
</feature>
<gene>
    <name evidence="12" type="primary">mdtA</name>
    <name evidence="12" type="ORF">Lnau_0582</name>
</gene>
<reference evidence="12 13" key="1">
    <citation type="submission" date="2015-11" db="EMBL/GenBank/DDBJ databases">
        <title>Genomic analysis of 38 Legionella species identifies large and diverse effector repertoires.</title>
        <authorList>
            <person name="Burstein D."/>
            <person name="Amaro F."/>
            <person name="Zusman T."/>
            <person name="Lifshitz Z."/>
            <person name="Cohen O."/>
            <person name="Gilbert J.A."/>
            <person name="Pupko T."/>
            <person name="Shuman H.A."/>
            <person name="Segal G."/>
        </authorList>
    </citation>
    <scope>NUCLEOTIDE SEQUENCE [LARGE SCALE GENOMIC DNA]</scope>
    <source>
        <strain evidence="12 13">ATCC 49506</strain>
    </source>
</reference>
<evidence type="ECO:0000256" key="3">
    <source>
        <dbReference type="ARBA" id="ARBA00022448"/>
    </source>
</evidence>
<dbReference type="STRING" id="45070.Lnau_0582"/>
<dbReference type="EMBL" id="LNYO01000008">
    <property type="protein sequence ID" value="KTD38513.1"/>
    <property type="molecule type" value="Genomic_DNA"/>
</dbReference>
<dbReference type="InterPro" id="IPR006143">
    <property type="entry name" value="RND_pump_MFP"/>
</dbReference>
<proteinExistence type="inferred from homology"/>
<evidence type="ECO:0000259" key="9">
    <source>
        <dbReference type="Pfam" id="PF25917"/>
    </source>
</evidence>
<name>A0A0W0X1S8_9GAMM</name>
<dbReference type="Pfam" id="PF25944">
    <property type="entry name" value="Beta-barrel_RND"/>
    <property type="match status" value="1"/>
</dbReference>
<dbReference type="GO" id="GO:0015562">
    <property type="term" value="F:efflux transmembrane transporter activity"/>
    <property type="evidence" value="ECO:0007669"/>
    <property type="project" value="TreeGrafter"/>
</dbReference>
<evidence type="ECO:0000259" key="8">
    <source>
        <dbReference type="Pfam" id="PF25876"/>
    </source>
</evidence>
<dbReference type="PANTHER" id="PTHR30469:SF12">
    <property type="entry name" value="MULTIDRUG RESISTANCE PROTEIN MDTA"/>
    <property type="match status" value="1"/>
</dbReference>
<dbReference type="Pfam" id="PF25876">
    <property type="entry name" value="HH_MFP_RND"/>
    <property type="match status" value="1"/>
</dbReference>
<evidence type="ECO:0000313" key="12">
    <source>
        <dbReference type="EMBL" id="KTD38513.1"/>
    </source>
</evidence>
<comment type="caution">
    <text evidence="12">The sequence shown here is derived from an EMBL/GenBank/DDBJ whole genome shotgun (WGS) entry which is preliminary data.</text>
</comment>